<comment type="caution">
    <text evidence="2">The sequence shown here is derived from an EMBL/GenBank/DDBJ whole genome shotgun (WGS) entry which is preliminary data.</text>
</comment>
<accession>A0A502EVG1</accession>
<reference evidence="2 3" key="1">
    <citation type="journal article" date="2019" name="Environ. Microbiol.">
        <title>Species interactions and distinct microbial communities in high Arctic permafrost affected cryosols are associated with the CH4 and CO2 gas fluxes.</title>
        <authorList>
            <person name="Altshuler I."/>
            <person name="Hamel J."/>
            <person name="Turney S."/>
            <person name="Magnuson E."/>
            <person name="Levesque R."/>
            <person name="Greer C."/>
            <person name="Whyte L.G."/>
        </authorList>
    </citation>
    <scope>NUCLEOTIDE SEQUENCE [LARGE SCALE GENOMIC DNA]</scope>
    <source>
        <strain evidence="2 3">42</strain>
    </source>
</reference>
<dbReference type="OrthoDB" id="1376933at2"/>
<dbReference type="RefSeq" id="WP_140505901.1">
    <property type="nucleotide sequence ID" value="NZ_RCZH01000005.1"/>
</dbReference>
<organism evidence="2 3">
    <name type="scientific">Flavobacterium pectinovorum</name>
    <dbReference type="NCBI Taxonomy" id="29533"/>
    <lineage>
        <taxon>Bacteria</taxon>
        <taxon>Pseudomonadati</taxon>
        <taxon>Bacteroidota</taxon>
        <taxon>Flavobacteriia</taxon>
        <taxon>Flavobacteriales</taxon>
        <taxon>Flavobacteriaceae</taxon>
        <taxon>Flavobacterium</taxon>
    </lineage>
</organism>
<name>A0A502EVG1_9FLAO</name>
<evidence type="ECO:0000313" key="2">
    <source>
        <dbReference type="EMBL" id="TPG41547.1"/>
    </source>
</evidence>
<keyword evidence="1" id="KW-0472">Membrane</keyword>
<keyword evidence="1" id="KW-0812">Transmembrane</keyword>
<feature type="transmembrane region" description="Helical" evidence="1">
    <location>
        <begin position="72"/>
        <end position="91"/>
    </location>
</feature>
<feature type="transmembrane region" description="Helical" evidence="1">
    <location>
        <begin position="111"/>
        <end position="131"/>
    </location>
</feature>
<feature type="transmembrane region" description="Helical" evidence="1">
    <location>
        <begin position="12"/>
        <end position="29"/>
    </location>
</feature>
<sequence length="135" mass="15404">MKKIYKISFQIYRAILILILPLFLLAKFMVGSAGHNSRSKISDYALIGFVILTAVLLTILDKNYQSKSKFRDVLRFTIIGLVFISIIFLFYGLYDFAQLYLNHNFGLEDNIPLTILLLLNALSITLLIGLVKNKI</sequence>
<gene>
    <name evidence="2" type="ORF">EAH81_08660</name>
</gene>
<dbReference type="Proteomes" id="UP000319700">
    <property type="component" value="Unassembled WGS sequence"/>
</dbReference>
<keyword evidence="1" id="KW-1133">Transmembrane helix</keyword>
<dbReference type="AlphaFoldDB" id="A0A502EVG1"/>
<evidence type="ECO:0000256" key="1">
    <source>
        <dbReference type="SAM" id="Phobius"/>
    </source>
</evidence>
<keyword evidence="3" id="KW-1185">Reference proteome</keyword>
<protein>
    <submittedName>
        <fullName evidence="2">Uncharacterized protein</fullName>
    </submittedName>
</protein>
<evidence type="ECO:0000313" key="3">
    <source>
        <dbReference type="Proteomes" id="UP000319700"/>
    </source>
</evidence>
<dbReference type="EMBL" id="RCZH01000005">
    <property type="protein sequence ID" value="TPG41547.1"/>
    <property type="molecule type" value="Genomic_DNA"/>
</dbReference>
<feature type="transmembrane region" description="Helical" evidence="1">
    <location>
        <begin position="41"/>
        <end position="60"/>
    </location>
</feature>
<proteinExistence type="predicted"/>